<dbReference type="EMBL" id="JABBCQ020000021">
    <property type="protein sequence ID" value="MBI1626657.1"/>
    <property type="molecule type" value="Genomic_DNA"/>
</dbReference>
<evidence type="ECO:0000313" key="1">
    <source>
        <dbReference type="EMBL" id="MBI1626657.1"/>
    </source>
</evidence>
<dbReference type="Gene3D" id="1.10.357.10">
    <property type="entry name" value="Tetracycline Repressor, domain 2"/>
    <property type="match status" value="1"/>
</dbReference>
<dbReference type="InterPro" id="IPR009057">
    <property type="entry name" value="Homeodomain-like_sf"/>
</dbReference>
<sequence>MKTTALSENSAILAPLALALVNQPRATLQELATAIGISKTTLYRFCPTRELLVKRLLDQSLRTLDDALDEALIDEGPVLEALRRLNAKHLEHREFTLFLTYYWNEVDKPVEETAAWEPKVDAFFLRGQQEGVFRIDFSAATLTELWLGTLIALIDGERRGRIPRAALAQLAEQALLHGVIRKD</sequence>
<dbReference type="Proteomes" id="UP000530032">
    <property type="component" value="Unassembled WGS sequence"/>
</dbReference>
<proteinExistence type="predicted"/>
<dbReference type="SUPFAM" id="SSF48498">
    <property type="entry name" value="Tetracyclin repressor-like, C-terminal domain"/>
    <property type="match status" value="1"/>
</dbReference>
<evidence type="ECO:0000313" key="2">
    <source>
        <dbReference type="Proteomes" id="UP000530032"/>
    </source>
</evidence>
<dbReference type="AlphaFoldDB" id="A0A843BFB5"/>
<keyword evidence="2" id="KW-1185">Reference proteome</keyword>
<accession>A0A843BFB5</accession>
<reference evidence="1" key="1">
    <citation type="submission" date="2020-12" db="EMBL/GenBank/DDBJ databases">
        <title>Comamonas sp. nov., isolated from stream water.</title>
        <authorList>
            <person name="Park K.-H."/>
        </authorList>
    </citation>
    <scope>NUCLEOTIDE SEQUENCE</scope>
    <source>
        <strain evidence="1">EJ-4</strain>
    </source>
</reference>
<dbReference type="RefSeq" id="WP_198462027.1">
    <property type="nucleotide sequence ID" value="NZ_JABBCQ020000021.1"/>
</dbReference>
<protein>
    <submittedName>
        <fullName evidence="1">TetR/AcrR family transcriptional regulator</fullName>
    </submittedName>
</protein>
<name>A0A843BFB5_9BURK</name>
<dbReference type="InterPro" id="IPR036271">
    <property type="entry name" value="Tet_transcr_reg_TetR-rel_C_sf"/>
</dbReference>
<organism evidence="1 2">
    <name type="scientific">Comamonas suwonensis</name>
    <dbReference type="NCBI Taxonomy" id="2606214"/>
    <lineage>
        <taxon>Bacteria</taxon>
        <taxon>Pseudomonadati</taxon>
        <taxon>Pseudomonadota</taxon>
        <taxon>Betaproteobacteria</taxon>
        <taxon>Burkholderiales</taxon>
        <taxon>Comamonadaceae</taxon>
        <taxon>Comamonas</taxon>
    </lineage>
</organism>
<gene>
    <name evidence="1" type="ORF">HF327_019435</name>
</gene>
<comment type="caution">
    <text evidence="1">The sequence shown here is derived from an EMBL/GenBank/DDBJ whole genome shotgun (WGS) entry which is preliminary data.</text>
</comment>
<dbReference type="SUPFAM" id="SSF46689">
    <property type="entry name" value="Homeodomain-like"/>
    <property type="match status" value="1"/>
</dbReference>